<dbReference type="Proteomes" id="UP001597389">
    <property type="component" value="Unassembled WGS sequence"/>
</dbReference>
<protein>
    <submittedName>
        <fullName evidence="3">Uncharacterized protein</fullName>
    </submittedName>
</protein>
<feature type="transmembrane region" description="Helical" evidence="2">
    <location>
        <begin position="20"/>
        <end position="42"/>
    </location>
</feature>
<accession>A0ABW4Z9T4</accession>
<feature type="transmembrane region" description="Helical" evidence="2">
    <location>
        <begin position="48"/>
        <end position="69"/>
    </location>
</feature>
<sequence length="406" mass="44792">MKFTPFLDRVAKRLNLSTTLRSLILAALGFSLLGTLLALIYLLRGYSVPWFIFAISGTLSFLVALILALRSWANHRHAAHFADKHFDLKNGIVTSLHLSESQDSQLSSMQEQWTTTQLASCDPQTIPLRYSKKLAVLALLLTTATASMALIPTSQGVLDRQADEATTLDRSAEAIDALKKIVDDMEKDLSDDEAKELDLDTLKKHVDQLEATGNRKEAARQFARLEQKAREMSKELEQKRDEETLKKAIKNLKKSSSKEAKQIAKDLEDKKLNDAAKKLKQLAVKKPTGKKATKEQIAALKKQIEKLRSVSKQLSAASKSSSGNSAGAGAAGSLGLGADMQALDAQAKELANQLKQVELEFQRNPNANFDAFNAKLPQCNNALNQVANKWIRMQARQSAKKRLDGL</sequence>
<keyword evidence="1" id="KW-0175">Coiled coil</keyword>
<gene>
    <name evidence="3" type="ORF">ACFSW8_07600</name>
</gene>
<organism evidence="3 4">
    <name type="scientific">Rubritalea tangerina</name>
    <dbReference type="NCBI Taxonomy" id="430798"/>
    <lineage>
        <taxon>Bacteria</taxon>
        <taxon>Pseudomonadati</taxon>
        <taxon>Verrucomicrobiota</taxon>
        <taxon>Verrucomicrobiia</taxon>
        <taxon>Verrucomicrobiales</taxon>
        <taxon>Rubritaleaceae</taxon>
        <taxon>Rubritalea</taxon>
    </lineage>
</organism>
<comment type="caution">
    <text evidence="3">The sequence shown here is derived from an EMBL/GenBank/DDBJ whole genome shotgun (WGS) entry which is preliminary data.</text>
</comment>
<keyword evidence="2" id="KW-0472">Membrane</keyword>
<evidence type="ECO:0000256" key="1">
    <source>
        <dbReference type="SAM" id="Coils"/>
    </source>
</evidence>
<dbReference type="EMBL" id="JBHUJB010000033">
    <property type="protein sequence ID" value="MFD2158756.1"/>
    <property type="molecule type" value="Genomic_DNA"/>
</dbReference>
<name>A0ABW4Z9T4_9BACT</name>
<evidence type="ECO:0000313" key="4">
    <source>
        <dbReference type="Proteomes" id="UP001597389"/>
    </source>
</evidence>
<reference evidence="4" key="1">
    <citation type="journal article" date="2019" name="Int. J. Syst. Evol. Microbiol.">
        <title>The Global Catalogue of Microorganisms (GCM) 10K type strain sequencing project: providing services to taxonomists for standard genome sequencing and annotation.</title>
        <authorList>
            <consortium name="The Broad Institute Genomics Platform"/>
            <consortium name="The Broad Institute Genome Sequencing Center for Infectious Disease"/>
            <person name="Wu L."/>
            <person name="Ma J."/>
        </authorList>
    </citation>
    <scope>NUCLEOTIDE SEQUENCE [LARGE SCALE GENOMIC DNA]</scope>
    <source>
        <strain evidence="4">CCUG 57942</strain>
    </source>
</reference>
<feature type="transmembrane region" description="Helical" evidence="2">
    <location>
        <begin position="134"/>
        <end position="151"/>
    </location>
</feature>
<keyword evidence="2" id="KW-0812">Transmembrane</keyword>
<evidence type="ECO:0000313" key="3">
    <source>
        <dbReference type="EMBL" id="MFD2158756.1"/>
    </source>
</evidence>
<feature type="coiled-coil region" evidence="1">
    <location>
        <begin position="168"/>
        <end position="246"/>
    </location>
</feature>
<dbReference type="SUPFAM" id="SSF58100">
    <property type="entry name" value="Bacterial hemolysins"/>
    <property type="match status" value="1"/>
</dbReference>
<evidence type="ECO:0000256" key="2">
    <source>
        <dbReference type="SAM" id="Phobius"/>
    </source>
</evidence>
<feature type="coiled-coil region" evidence="1">
    <location>
        <begin position="290"/>
        <end position="360"/>
    </location>
</feature>
<dbReference type="RefSeq" id="WP_377088183.1">
    <property type="nucleotide sequence ID" value="NZ_JBHSJL010000014.1"/>
</dbReference>
<keyword evidence="2" id="KW-1133">Transmembrane helix</keyword>
<proteinExistence type="predicted"/>
<keyword evidence="4" id="KW-1185">Reference proteome</keyword>